<feature type="compositionally biased region" description="Basic and acidic residues" evidence="1">
    <location>
        <begin position="14"/>
        <end position="26"/>
    </location>
</feature>
<gene>
    <name evidence="2" type="ORF">HPB52_004568</name>
</gene>
<proteinExistence type="predicted"/>
<evidence type="ECO:0000256" key="1">
    <source>
        <dbReference type="SAM" id="MobiDB-lite"/>
    </source>
</evidence>
<feature type="region of interest" description="Disordered" evidence="1">
    <location>
        <begin position="1"/>
        <end position="62"/>
    </location>
</feature>
<sequence length="62" mass="6542">MDGGWLADGFATPAEEKPDEKSEKRGRSCGLQHLVKQSTKAEKSGEAWTSSEKAPAAPGPAE</sequence>
<evidence type="ECO:0000313" key="2">
    <source>
        <dbReference type="EMBL" id="KAH7935158.1"/>
    </source>
</evidence>
<dbReference type="EMBL" id="JABSTV010001255">
    <property type="protein sequence ID" value="KAH7935158.1"/>
    <property type="molecule type" value="Genomic_DNA"/>
</dbReference>
<reference evidence="2" key="1">
    <citation type="journal article" date="2020" name="Cell">
        <title>Large-Scale Comparative Analyses of Tick Genomes Elucidate Their Genetic Diversity and Vector Capacities.</title>
        <authorList>
            <consortium name="Tick Genome and Microbiome Consortium (TIGMIC)"/>
            <person name="Jia N."/>
            <person name="Wang J."/>
            <person name="Shi W."/>
            <person name="Du L."/>
            <person name="Sun Y."/>
            <person name="Zhan W."/>
            <person name="Jiang J.F."/>
            <person name="Wang Q."/>
            <person name="Zhang B."/>
            <person name="Ji P."/>
            <person name="Bell-Sakyi L."/>
            <person name="Cui X.M."/>
            <person name="Yuan T.T."/>
            <person name="Jiang B.G."/>
            <person name="Yang W.F."/>
            <person name="Lam T.T."/>
            <person name="Chang Q.C."/>
            <person name="Ding S.J."/>
            <person name="Wang X.J."/>
            <person name="Zhu J.G."/>
            <person name="Ruan X.D."/>
            <person name="Zhao L."/>
            <person name="Wei J.T."/>
            <person name="Ye R.Z."/>
            <person name="Que T.C."/>
            <person name="Du C.H."/>
            <person name="Zhou Y.H."/>
            <person name="Cheng J.X."/>
            <person name="Dai P.F."/>
            <person name="Guo W.B."/>
            <person name="Han X.H."/>
            <person name="Huang E.J."/>
            <person name="Li L.F."/>
            <person name="Wei W."/>
            <person name="Gao Y.C."/>
            <person name="Liu J.Z."/>
            <person name="Shao H.Z."/>
            <person name="Wang X."/>
            <person name="Wang C.C."/>
            <person name="Yang T.C."/>
            <person name="Huo Q.B."/>
            <person name="Li W."/>
            <person name="Chen H.Y."/>
            <person name="Chen S.E."/>
            <person name="Zhou L.G."/>
            <person name="Ni X.B."/>
            <person name="Tian J.H."/>
            <person name="Sheng Y."/>
            <person name="Liu T."/>
            <person name="Pan Y.S."/>
            <person name="Xia L.Y."/>
            <person name="Li J."/>
            <person name="Zhao F."/>
            <person name="Cao W.C."/>
        </authorList>
    </citation>
    <scope>NUCLEOTIDE SEQUENCE</scope>
    <source>
        <strain evidence="2">Rsan-2018</strain>
    </source>
</reference>
<accession>A0A9D4PCL0</accession>
<reference evidence="2" key="2">
    <citation type="submission" date="2021-09" db="EMBL/GenBank/DDBJ databases">
        <authorList>
            <person name="Jia N."/>
            <person name="Wang J."/>
            <person name="Shi W."/>
            <person name="Du L."/>
            <person name="Sun Y."/>
            <person name="Zhan W."/>
            <person name="Jiang J."/>
            <person name="Wang Q."/>
            <person name="Zhang B."/>
            <person name="Ji P."/>
            <person name="Sakyi L.B."/>
            <person name="Cui X."/>
            <person name="Yuan T."/>
            <person name="Jiang B."/>
            <person name="Yang W."/>
            <person name="Lam T.T.-Y."/>
            <person name="Chang Q."/>
            <person name="Ding S."/>
            <person name="Wang X."/>
            <person name="Zhu J."/>
            <person name="Ruan X."/>
            <person name="Zhao L."/>
            <person name="Wei J."/>
            <person name="Que T."/>
            <person name="Du C."/>
            <person name="Cheng J."/>
            <person name="Dai P."/>
            <person name="Han X."/>
            <person name="Huang E."/>
            <person name="Gao Y."/>
            <person name="Liu J."/>
            <person name="Shao H."/>
            <person name="Ye R."/>
            <person name="Li L."/>
            <person name="Wei W."/>
            <person name="Wang X."/>
            <person name="Wang C."/>
            <person name="Huo Q."/>
            <person name="Li W."/>
            <person name="Guo W."/>
            <person name="Chen H."/>
            <person name="Chen S."/>
            <person name="Zhou L."/>
            <person name="Zhou L."/>
            <person name="Ni X."/>
            <person name="Tian J."/>
            <person name="Zhou Y."/>
            <person name="Sheng Y."/>
            <person name="Liu T."/>
            <person name="Pan Y."/>
            <person name="Xia L."/>
            <person name="Li J."/>
            <person name="Zhao F."/>
            <person name="Cao W."/>
        </authorList>
    </citation>
    <scope>NUCLEOTIDE SEQUENCE</scope>
    <source>
        <strain evidence="2">Rsan-2018</strain>
        <tissue evidence="2">Larvae</tissue>
    </source>
</reference>
<dbReference type="Proteomes" id="UP000821837">
    <property type="component" value="Unassembled WGS sequence"/>
</dbReference>
<protein>
    <submittedName>
        <fullName evidence="2">Uncharacterized protein</fullName>
    </submittedName>
</protein>
<comment type="caution">
    <text evidence="2">The sequence shown here is derived from an EMBL/GenBank/DDBJ whole genome shotgun (WGS) entry which is preliminary data.</text>
</comment>
<name>A0A9D4PCL0_RHISA</name>
<organism evidence="2 3">
    <name type="scientific">Rhipicephalus sanguineus</name>
    <name type="common">Brown dog tick</name>
    <name type="synonym">Ixodes sanguineus</name>
    <dbReference type="NCBI Taxonomy" id="34632"/>
    <lineage>
        <taxon>Eukaryota</taxon>
        <taxon>Metazoa</taxon>
        <taxon>Ecdysozoa</taxon>
        <taxon>Arthropoda</taxon>
        <taxon>Chelicerata</taxon>
        <taxon>Arachnida</taxon>
        <taxon>Acari</taxon>
        <taxon>Parasitiformes</taxon>
        <taxon>Ixodida</taxon>
        <taxon>Ixodoidea</taxon>
        <taxon>Ixodidae</taxon>
        <taxon>Rhipicephalinae</taxon>
        <taxon>Rhipicephalus</taxon>
        <taxon>Rhipicephalus</taxon>
    </lineage>
</organism>
<dbReference type="AlphaFoldDB" id="A0A9D4PCL0"/>
<keyword evidence="3" id="KW-1185">Reference proteome</keyword>
<evidence type="ECO:0000313" key="3">
    <source>
        <dbReference type="Proteomes" id="UP000821837"/>
    </source>
</evidence>